<keyword evidence="6" id="KW-0547">Nucleotide-binding</keyword>
<keyword evidence="4" id="KW-0548">Nucleotidyltransferase</keyword>
<keyword evidence="8 9" id="KW-0694">RNA-binding</keyword>
<dbReference type="InterPro" id="IPR050264">
    <property type="entry name" value="Bact_CCA-adding_enz_type3_sf"/>
</dbReference>
<feature type="domain" description="HD" evidence="11">
    <location>
        <begin position="267"/>
        <end position="354"/>
    </location>
</feature>
<dbReference type="Proteomes" id="UP000745577">
    <property type="component" value="Unassembled WGS sequence"/>
</dbReference>
<evidence type="ECO:0000313" key="14">
    <source>
        <dbReference type="EMBL" id="MCA9379547.1"/>
    </source>
</evidence>
<organism evidence="14 15">
    <name type="scientific">Candidatus Dojkabacteria bacterium</name>
    <dbReference type="NCBI Taxonomy" id="2099670"/>
    <lineage>
        <taxon>Bacteria</taxon>
        <taxon>Candidatus Dojkabacteria</taxon>
    </lineage>
</organism>
<dbReference type="GO" id="GO:0016779">
    <property type="term" value="F:nucleotidyltransferase activity"/>
    <property type="evidence" value="ECO:0007669"/>
    <property type="project" value="UniProtKB-KW"/>
</dbReference>
<dbReference type="GO" id="GO:0000049">
    <property type="term" value="F:tRNA binding"/>
    <property type="evidence" value="ECO:0007669"/>
    <property type="project" value="TreeGrafter"/>
</dbReference>
<evidence type="ECO:0000259" key="11">
    <source>
        <dbReference type="Pfam" id="PF01966"/>
    </source>
</evidence>
<feature type="domain" description="Poly A polymerase head" evidence="10">
    <location>
        <begin position="28"/>
        <end position="162"/>
    </location>
</feature>
<comment type="similarity">
    <text evidence="9">Belongs to the tRNA nucleotidyltransferase/poly(A) polymerase family.</text>
</comment>
<dbReference type="InterPro" id="IPR002646">
    <property type="entry name" value="PolA_pol_head_dom"/>
</dbReference>
<evidence type="ECO:0000256" key="9">
    <source>
        <dbReference type="RuleBase" id="RU003953"/>
    </source>
</evidence>
<accession>A0A955KZ53</accession>
<dbReference type="EMBL" id="JAGQLL010000002">
    <property type="protein sequence ID" value="MCA9379547.1"/>
    <property type="molecule type" value="Genomic_DNA"/>
</dbReference>
<dbReference type="Pfam" id="PF12627">
    <property type="entry name" value="PolyA_pol_RNAbd"/>
    <property type="match status" value="1"/>
</dbReference>
<comment type="caution">
    <text evidence="14">The sequence shown here is derived from an EMBL/GenBank/DDBJ whole genome shotgun (WGS) entry which is preliminary data.</text>
</comment>
<dbReference type="InterPro" id="IPR043519">
    <property type="entry name" value="NT_sf"/>
</dbReference>
<proteinExistence type="inferred from homology"/>
<dbReference type="GO" id="GO:0046872">
    <property type="term" value="F:metal ion binding"/>
    <property type="evidence" value="ECO:0007669"/>
    <property type="project" value="UniProtKB-KW"/>
</dbReference>
<dbReference type="Pfam" id="PF01743">
    <property type="entry name" value="PolyA_pol"/>
    <property type="match status" value="1"/>
</dbReference>
<dbReference type="InterPro" id="IPR032810">
    <property type="entry name" value="CCA-adding_enz_C"/>
</dbReference>
<evidence type="ECO:0000256" key="4">
    <source>
        <dbReference type="ARBA" id="ARBA00022695"/>
    </source>
</evidence>
<name>A0A955KZ53_9BACT</name>
<dbReference type="CDD" id="cd00077">
    <property type="entry name" value="HDc"/>
    <property type="match status" value="1"/>
</dbReference>
<dbReference type="GO" id="GO:0000166">
    <property type="term" value="F:nucleotide binding"/>
    <property type="evidence" value="ECO:0007669"/>
    <property type="project" value="UniProtKB-KW"/>
</dbReference>
<dbReference type="PANTHER" id="PTHR46173:SF1">
    <property type="entry name" value="CCA TRNA NUCLEOTIDYLTRANSFERASE 1, MITOCHONDRIAL"/>
    <property type="match status" value="1"/>
</dbReference>
<dbReference type="CDD" id="cd05398">
    <property type="entry name" value="NT_ClassII-CCAase"/>
    <property type="match status" value="1"/>
</dbReference>
<dbReference type="GO" id="GO:0008033">
    <property type="term" value="P:tRNA processing"/>
    <property type="evidence" value="ECO:0007669"/>
    <property type="project" value="UniProtKB-KW"/>
</dbReference>
<evidence type="ECO:0000313" key="15">
    <source>
        <dbReference type="Proteomes" id="UP000745577"/>
    </source>
</evidence>
<keyword evidence="5" id="KW-0479">Metal-binding</keyword>
<dbReference type="Gene3D" id="1.10.3090.10">
    <property type="entry name" value="cca-adding enzyme, domain 2"/>
    <property type="match status" value="1"/>
</dbReference>
<dbReference type="Gene3D" id="3.30.460.10">
    <property type="entry name" value="Beta Polymerase, domain 2"/>
    <property type="match status" value="1"/>
</dbReference>
<dbReference type="InterPro" id="IPR003607">
    <property type="entry name" value="HD/PDEase_dom"/>
</dbReference>
<dbReference type="InterPro" id="IPR006674">
    <property type="entry name" value="HD_domain"/>
</dbReference>
<dbReference type="PANTHER" id="PTHR46173">
    <property type="entry name" value="CCA TRNA NUCLEOTIDYLTRANSFERASE 1, MITOCHONDRIAL"/>
    <property type="match status" value="1"/>
</dbReference>
<gene>
    <name evidence="14" type="ORF">KC675_00015</name>
</gene>
<reference evidence="14" key="2">
    <citation type="journal article" date="2021" name="Microbiome">
        <title>Successional dynamics and alternative stable states in a saline activated sludge microbial community over 9 years.</title>
        <authorList>
            <person name="Wang Y."/>
            <person name="Ye J."/>
            <person name="Ju F."/>
            <person name="Liu L."/>
            <person name="Boyd J.A."/>
            <person name="Deng Y."/>
            <person name="Parks D.H."/>
            <person name="Jiang X."/>
            <person name="Yin X."/>
            <person name="Woodcroft B.J."/>
            <person name="Tyson G.W."/>
            <person name="Hugenholtz P."/>
            <person name="Polz M.F."/>
            <person name="Zhang T."/>
        </authorList>
    </citation>
    <scope>NUCLEOTIDE SEQUENCE</scope>
    <source>
        <strain evidence="14">HKST-UBA15</strain>
    </source>
</reference>
<evidence type="ECO:0000256" key="6">
    <source>
        <dbReference type="ARBA" id="ARBA00022741"/>
    </source>
</evidence>
<evidence type="ECO:0000259" key="10">
    <source>
        <dbReference type="Pfam" id="PF01743"/>
    </source>
</evidence>
<dbReference type="InterPro" id="IPR006675">
    <property type="entry name" value="HDIG_dom"/>
</dbReference>
<keyword evidence="2 9" id="KW-0808">Transferase</keyword>
<reference evidence="14" key="1">
    <citation type="submission" date="2020-04" db="EMBL/GenBank/DDBJ databases">
        <authorList>
            <person name="Zhang T."/>
        </authorList>
    </citation>
    <scope>NUCLEOTIDE SEQUENCE</scope>
    <source>
        <strain evidence="14">HKST-UBA15</strain>
    </source>
</reference>
<feature type="domain" description="CCA-adding enzyme C-terminal" evidence="13">
    <location>
        <begin position="418"/>
        <end position="475"/>
    </location>
</feature>
<comment type="cofactor">
    <cofactor evidence="1">
        <name>Mg(2+)</name>
        <dbReference type="ChEBI" id="CHEBI:18420"/>
    </cofactor>
</comment>
<dbReference type="SUPFAM" id="SSF81891">
    <property type="entry name" value="Poly A polymerase C-terminal region-like"/>
    <property type="match status" value="1"/>
</dbReference>
<dbReference type="Pfam" id="PF13735">
    <property type="entry name" value="tRNA_NucTran2_2"/>
    <property type="match status" value="1"/>
</dbReference>
<sequence>MEIAEIRKNLPEYVLNTSDVLVNHGYKAFLVGGAVKDMLLGVEPKDYDIATDALPEQISEIFPHSVSTNAKFGTILVINSDRKGERYDVEVTTFRSEEDYFGGRWPSKVEFADDITTDLSRRDFTINAMAIDLDNLNEQGSTHHEIIVDPFGGQTDLENKIIKAVGDPMERFGEDGLRAYRACRLAAILGFTIEEKTFAAIKASLNISKMVSMERVRDELLKLLKYAPQPSIGIELLRESGLLELFLPELLECINVEQPEWHTDDVYTHSLKTLDLAEDSIKLAALLHDIGKARTRSEDETGVHFYSHDTVGAEMVKVIMERLKFSNSEIKKVSTLVRWHMFYYPSAEWRKENPLEIITDQKSDSSGGWSDSAIRRFIANVGEEYIDNLFKLRIADANANPKSEFDPIEIQALQDRISEVRSKDMALKITDLNITGEDLFEAGIEKGPKMGEVLKFLLEKVIEDPILNDKEQLLSLSKDYLSNKA</sequence>
<dbReference type="AlphaFoldDB" id="A0A955KZ53"/>
<evidence type="ECO:0000256" key="1">
    <source>
        <dbReference type="ARBA" id="ARBA00001946"/>
    </source>
</evidence>
<evidence type="ECO:0000256" key="5">
    <source>
        <dbReference type="ARBA" id="ARBA00022723"/>
    </source>
</evidence>
<keyword evidence="3" id="KW-0819">tRNA processing</keyword>
<evidence type="ECO:0000256" key="8">
    <source>
        <dbReference type="ARBA" id="ARBA00022884"/>
    </source>
</evidence>
<feature type="domain" description="tRNA nucleotidyltransferase/poly(A) polymerase RNA and SrmB- binding" evidence="12">
    <location>
        <begin position="190"/>
        <end position="251"/>
    </location>
</feature>
<keyword evidence="7" id="KW-0460">Magnesium</keyword>
<dbReference type="Pfam" id="PF01966">
    <property type="entry name" value="HD"/>
    <property type="match status" value="1"/>
</dbReference>
<evidence type="ECO:0000256" key="7">
    <source>
        <dbReference type="ARBA" id="ARBA00022842"/>
    </source>
</evidence>
<dbReference type="InterPro" id="IPR032828">
    <property type="entry name" value="PolyA_RNA-bd"/>
</dbReference>
<evidence type="ECO:0000259" key="13">
    <source>
        <dbReference type="Pfam" id="PF13735"/>
    </source>
</evidence>
<evidence type="ECO:0000256" key="3">
    <source>
        <dbReference type="ARBA" id="ARBA00022694"/>
    </source>
</evidence>
<evidence type="ECO:0000256" key="2">
    <source>
        <dbReference type="ARBA" id="ARBA00022679"/>
    </source>
</evidence>
<dbReference type="Gene3D" id="1.10.246.80">
    <property type="match status" value="1"/>
</dbReference>
<protein>
    <submittedName>
        <fullName evidence="14">HD domain-containing protein</fullName>
    </submittedName>
</protein>
<dbReference type="NCBIfam" id="TIGR00277">
    <property type="entry name" value="HDIG"/>
    <property type="match status" value="1"/>
</dbReference>
<dbReference type="SUPFAM" id="SSF81301">
    <property type="entry name" value="Nucleotidyltransferase"/>
    <property type="match status" value="1"/>
</dbReference>
<evidence type="ECO:0000259" key="12">
    <source>
        <dbReference type="Pfam" id="PF12627"/>
    </source>
</evidence>